<dbReference type="Gene3D" id="2.170.190.11">
    <property type="entry name" value="Molybdopterin biosynthesis moea protein, domain 3"/>
    <property type="match status" value="1"/>
</dbReference>
<sequence length="407" mass="41970">MTTSACDSPGLLTVDAVIAQLLAQAIAPTARIRLPLSAASGRVLAEDIVAPHDVPAWANSAMDGYAVAAADLQTPMTSLAIDGRLAAGDGSGSALTPSHARRIFTGAPLPAGADTVVAQEHCLREGDRISIPITTLAANVRAQGEELARGSLVLSAGKRLSANEIALLASLGQAKVSVFQPLRIGLLSTGNELREAGSALAAGQIANANGPGLAALFRGWGFDVINSGIVPDQPAALRSAFRALSSQCDVLISSGGVSVGEEDHLKAVVSELGELALWRVAIQPGKPLAFGRVGQRPWLGLPGNPTSALITAMIIAKPYLRRLQGQQHVQEAAYTLSAEFSWPKAKPRRQYLRASLTNSGGVTLHAQQGSAMLSPACASDGLAMIEAGRSLVAGEPVPFLPYASLLS</sequence>
<dbReference type="SUPFAM" id="SSF63882">
    <property type="entry name" value="MoeA N-terminal region -like"/>
    <property type="match status" value="1"/>
</dbReference>
<accession>A0ABW3HC76</accession>
<dbReference type="Pfam" id="PF03453">
    <property type="entry name" value="MoeA_N"/>
    <property type="match status" value="1"/>
</dbReference>
<keyword evidence="6" id="KW-0479">Metal-binding</keyword>
<evidence type="ECO:0000256" key="5">
    <source>
        <dbReference type="ARBA" id="ARBA00047317"/>
    </source>
</evidence>
<dbReference type="EMBL" id="JBHTIT010000001">
    <property type="protein sequence ID" value="MFD0949063.1"/>
    <property type="molecule type" value="Genomic_DNA"/>
</dbReference>
<evidence type="ECO:0000313" key="8">
    <source>
        <dbReference type="EMBL" id="MFD0949063.1"/>
    </source>
</evidence>
<dbReference type="InterPro" id="IPR038987">
    <property type="entry name" value="MoeA-like"/>
</dbReference>
<dbReference type="NCBIfam" id="TIGR00177">
    <property type="entry name" value="molyb_syn"/>
    <property type="match status" value="1"/>
</dbReference>
<dbReference type="PANTHER" id="PTHR10192">
    <property type="entry name" value="MOLYBDOPTERIN BIOSYNTHESIS PROTEIN"/>
    <property type="match status" value="1"/>
</dbReference>
<keyword evidence="4 6" id="KW-0501">Molybdenum cofactor biosynthesis</keyword>
<dbReference type="SUPFAM" id="SSF63867">
    <property type="entry name" value="MoeA C-terminal domain-like"/>
    <property type="match status" value="1"/>
</dbReference>
<dbReference type="InterPro" id="IPR036135">
    <property type="entry name" value="MoeA_linker/N_sf"/>
</dbReference>
<comment type="function">
    <text evidence="1 6">Catalyzes the insertion of molybdate into adenylated molybdopterin with the concomitant release of AMP.</text>
</comment>
<dbReference type="SMART" id="SM00852">
    <property type="entry name" value="MoCF_biosynth"/>
    <property type="match status" value="1"/>
</dbReference>
<dbReference type="NCBIfam" id="NF045515">
    <property type="entry name" value="Glp_gephyrin"/>
    <property type="match status" value="1"/>
</dbReference>
<evidence type="ECO:0000256" key="6">
    <source>
        <dbReference type="RuleBase" id="RU365090"/>
    </source>
</evidence>
<protein>
    <recommendedName>
        <fullName evidence="6">Molybdopterin molybdenumtransferase</fullName>
        <ecNumber evidence="6">2.10.1.1</ecNumber>
    </recommendedName>
</protein>
<dbReference type="InterPro" id="IPR005110">
    <property type="entry name" value="MoeA_linker/N"/>
</dbReference>
<dbReference type="InterPro" id="IPR036688">
    <property type="entry name" value="MoeA_C_domain_IV_sf"/>
</dbReference>
<comment type="cofactor">
    <cofactor evidence="6">
        <name>Mg(2+)</name>
        <dbReference type="ChEBI" id="CHEBI:18420"/>
    </cofactor>
</comment>
<evidence type="ECO:0000256" key="3">
    <source>
        <dbReference type="ARBA" id="ARBA00010763"/>
    </source>
</evidence>
<dbReference type="Gene3D" id="2.40.340.10">
    <property type="entry name" value="MoeA, C-terminal, domain IV"/>
    <property type="match status" value="1"/>
</dbReference>
<dbReference type="Pfam" id="PF00994">
    <property type="entry name" value="MoCF_biosynth"/>
    <property type="match status" value="1"/>
</dbReference>
<name>A0ABW3HC76_9GAMM</name>
<gene>
    <name evidence="8" type="primary">glp</name>
    <name evidence="8" type="ORF">ACFQ0F_01415</name>
</gene>
<keyword evidence="6" id="KW-0500">Molybdenum</keyword>
<dbReference type="PANTHER" id="PTHR10192:SF5">
    <property type="entry name" value="GEPHYRIN"/>
    <property type="match status" value="1"/>
</dbReference>
<dbReference type="InterPro" id="IPR005111">
    <property type="entry name" value="MoeA_C_domain_IV"/>
</dbReference>
<dbReference type="InterPro" id="IPR001453">
    <property type="entry name" value="MoaB/Mog_dom"/>
</dbReference>
<dbReference type="Gene3D" id="3.40.980.10">
    <property type="entry name" value="MoaB/Mog-like domain"/>
    <property type="match status" value="1"/>
</dbReference>
<comment type="similarity">
    <text evidence="3 6">Belongs to the MoeA family.</text>
</comment>
<comment type="caution">
    <text evidence="8">The sequence shown here is derived from an EMBL/GenBank/DDBJ whole genome shotgun (WGS) entry which is preliminary data.</text>
</comment>
<dbReference type="Proteomes" id="UP001597044">
    <property type="component" value="Unassembled WGS sequence"/>
</dbReference>
<keyword evidence="9" id="KW-1185">Reference proteome</keyword>
<dbReference type="EC" id="2.10.1.1" evidence="6"/>
<dbReference type="RefSeq" id="WP_379068286.1">
    <property type="nucleotide sequence ID" value="NZ_JBHTIT010000001.1"/>
</dbReference>
<reference evidence="9" key="1">
    <citation type="journal article" date="2019" name="Int. J. Syst. Evol. Microbiol.">
        <title>The Global Catalogue of Microorganisms (GCM) 10K type strain sequencing project: providing services to taxonomists for standard genome sequencing and annotation.</title>
        <authorList>
            <consortium name="The Broad Institute Genomics Platform"/>
            <consortium name="The Broad Institute Genome Sequencing Center for Infectious Disease"/>
            <person name="Wu L."/>
            <person name="Ma J."/>
        </authorList>
    </citation>
    <scope>NUCLEOTIDE SEQUENCE [LARGE SCALE GENOMIC DNA]</scope>
    <source>
        <strain evidence="9">CCUG 63419</strain>
    </source>
</reference>
<proteinExistence type="inferred from homology"/>
<evidence type="ECO:0000256" key="2">
    <source>
        <dbReference type="ARBA" id="ARBA00005046"/>
    </source>
</evidence>
<dbReference type="Pfam" id="PF03454">
    <property type="entry name" value="MoeA_C"/>
    <property type="match status" value="1"/>
</dbReference>
<dbReference type="Gene3D" id="3.90.105.10">
    <property type="entry name" value="Molybdopterin biosynthesis moea protein, domain 2"/>
    <property type="match status" value="1"/>
</dbReference>
<evidence type="ECO:0000256" key="1">
    <source>
        <dbReference type="ARBA" id="ARBA00002901"/>
    </source>
</evidence>
<keyword evidence="6" id="KW-0808">Transferase</keyword>
<dbReference type="CDD" id="cd00887">
    <property type="entry name" value="MoeA"/>
    <property type="match status" value="1"/>
</dbReference>
<evidence type="ECO:0000259" key="7">
    <source>
        <dbReference type="SMART" id="SM00852"/>
    </source>
</evidence>
<comment type="catalytic activity">
    <reaction evidence="5">
        <text>adenylyl-molybdopterin + molybdate = Mo-molybdopterin + AMP + H(+)</text>
        <dbReference type="Rhea" id="RHEA:35047"/>
        <dbReference type="ChEBI" id="CHEBI:15378"/>
        <dbReference type="ChEBI" id="CHEBI:36264"/>
        <dbReference type="ChEBI" id="CHEBI:62727"/>
        <dbReference type="ChEBI" id="CHEBI:71302"/>
        <dbReference type="ChEBI" id="CHEBI:456215"/>
        <dbReference type="EC" id="2.10.1.1"/>
    </reaction>
</comment>
<dbReference type="InterPro" id="IPR036425">
    <property type="entry name" value="MoaB/Mog-like_dom_sf"/>
</dbReference>
<dbReference type="SUPFAM" id="SSF53218">
    <property type="entry name" value="Molybdenum cofactor biosynthesis proteins"/>
    <property type="match status" value="1"/>
</dbReference>
<organism evidence="8 9">
    <name type="scientific">Paraperlucidibaca wandonensis</name>
    <dbReference type="NCBI Taxonomy" id="1268273"/>
    <lineage>
        <taxon>Bacteria</taxon>
        <taxon>Pseudomonadati</taxon>
        <taxon>Pseudomonadota</taxon>
        <taxon>Gammaproteobacteria</taxon>
        <taxon>Moraxellales</taxon>
        <taxon>Moraxellaceae</taxon>
        <taxon>Paraperlucidibaca</taxon>
    </lineage>
</organism>
<feature type="domain" description="MoaB/Mog" evidence="7">
    <location>
        <begin position="185"/>
        <end position="322"/>
    </location>
</feature>
<comment type="pathway">
    <text evidence="2 6">Cofactor biosynthesis; molybdopterin biosynthesis.</text>
</comment>
<evidence type="ECO:0000313" key="9">
    <source>
        <dbReference type="Proteomes" id="UP001597044"/>
    </source>
</evidence>
<evidence type="ECO:0000256" key="4">
    <source>
        <dbReference type="ARBA" id="ARBA00023150"/>
    </source>
</evidence>
<keyword evidence="6" id="KW-0460">Magnesium</keyword>